<organism evidence="2 3">
    <name type="scientific">Streptomyces viridosporus (strain ATCC 14672 / DSM 40746 / JCM 4963 / KCTC 9882 / NRRL B-12104 / FH 1290)</name>
    <name type="common">Streptomyces ghanaensis</name>
    <dbReference type="NCBI Taxonomy" id="566461"/>
    <lineage>
        <taxon>Bacteria</taxon>
        <taxon>Bacillati</taxon>
        <taxon>Actinomycetota</taxon>
        <taxon>Actinomycetes</taxon>
        <taxon>Kitasatosporales</taxon>
        <taxon>Streptomycetaceae</taxon>
        <taxon>Streptomyces</taxon>
    </lineage>
</organism>
<dbReference type="AlphaFoldDB" id="D6A346"/>
<reference evidence="3" key="1">
    <citation type="submission" date="2008-12" db="EMBL/GenBank/DDBJ databases">
        <title>Annotation of Streptomyces ghanaensis ATCC 14672.</title>
        <authorList>
            <consortium name="The Broad Institute Genome Sequencing Platform"/>
            <consortium name="Broad Institute Microbial Sequencing Center"/>
            <person name="Fischbach M."/>
            <person name="Ward D."/>
            <person name="Young S."/>
            <person name="Kodira C.D."/>
            <person name="Zeng Q."/>
            <person name="Koehrsen M."/>
            <person name="Godfrey P."/>
            <person name="Alvarado L."/>
            <person name="Berlin A.M."/>
            <person name="Borenstein D."/>
            <person name="Chen Z."/>
            <person name="Engels R."/>
            <person name="Freedman E."/>
            <person name="Gellesch M."/>
            <person name="Goldberg J."/>
            <person name="Griggs A."/>
            <person name="Gujja S."/>
            <person name="Heiman D.I."/>
            <person name="Hepburn T.A."/>
            <person name="Howarth C."/>
            <person name="Jen D."/>
            <person name="Larson L."/>
            <person name="Lewis B."/>
            <person name="Mehta T."/>
            <person name="Park D."/>
            <person name="Pearson M."/>
            <person name="Roberts A."/>
            <person name="Saif S."/>
            <person name="Shea T.D."/>
            <person name="Shenoy N."/>
            <person name="Sisk P."/>
            <person name="Stolte C."/>
            <person name="Sykes S.N."/>
            <person name="Walk T."/>
            <person name="White J."/>
            <person name="Yandava C."/>
            <person name="Straight P."/>
            <person name="Clardy J."/>
            <person name="Hung D."/>
            <person name="Kolter R."/>
            <person name="Mekalanos J."/>
            <person name="Walker S."/>
            <person name="Walsh C.T."/>
            <person name="Wieland B.L.C."/>
            <person name="Ilzarbe M."/>
            <person name="Galagan J."/>
            <person name="Nusbaum C."/>
            <person name="Birren B."/>
        </authorList>
    </citation>
    <scope>NUCLEOTIDE SEQUENCE [LARGE SCALE GENOMIC DNA]</scope>
    <source>
        <strain evidence="3">ATCC 14672 / DSM 40746 / JCM 4963 / KCTC 9882 / NRRL B-12104 / FH 1290</strain>
    </source>
</reference>
<evidence type="ECO:0000256" key="1">
    <source>
        <dbReference type="SAM" id="MobiDB-lite"/>
    </source>
</evidence>
<dbReference type="Proteomes" id="UP000003824">
    <property type="component" value="Unassembled WGS sequence"/>
</dbReference>
<dbReference type="EMBL" id="DS999641">
    <property type="protein sequence ID" value="EFE65721.2"/>
    <property type="molecule type" value="Genomic_DNA"/>
</dbReference>
<gene>
    <name evidence="2" type="ORF">SSFG_00975</name>
</gene>
<feature type="region of interest" description="Disordered" evidence="1">
    <location>
        <begin position="1"/>
        <end position="39"/>
    </location>
</feature>
<name>D6A346_STRV1</name>
<accession>D6A346</accession>
<protein>
    <submittedName>
        <fullName evidence="2">Predicted protein</fullName>
    </submittedName>
</protein>
<evidence type="ECO:0000313" key="3">
    <source>
        <dbReference type="Proteomes" id="UP000003824"/>
    </source>
</evidence>
<proteinExistence type="predicted"/>
<sequence length="54" mass="5835">MLTAETQVEGEARRPLAPGVTRHGNTCPERPPPERSEDYAQALYVVRATGEVAG</sequence>
<evidence type="ECO:0000313" key="2">
    <source>
        <dbReference type="EMBL" id="EFE65721.2"/>
    </source>
</evidence>